<evidence type="ECO:0000256" key="1">
    <source>
        <dbReference type="ARBA" id="ARBA00004690"/>
    </source>
</evidence>
<organism evidence="9 10">
    <name type="scientific">Pichia inconspicua</name>
    <dbReference type="NCBI Taxonomy" id="52247"/>
    <lineage>
        <taxon>Eukaryota</taxon>
        <taxon>Fungi</taxon>
        <taxon>Dikarya</taxon>
        <taxon>Ascomycota</taxon>
        <taxon>Saccharomycotina</taxon>
        <taxon>Pichiomycetes</taxon>
        <taxon>Pichiales</taxon>
        <taxon>Pichiaceae</taxon>
        <taxon>Pichia</taxon>
    </lineage>
</organism>
<dbReference type="GO" id="GO:0005524">
    <property type="term" value="F:ATP binding"/>
    <property type="evidence" value="ECO:0007669"/>
    <property type="project" value="UniProtKB-KW"/>
</dbReference>
<dbReference type="InterPro" id="IPR006083">
    <property type="entry name" value="PRK/URK"/>
</dbReference>
<evidence type="ECO:0000259" key="7">
    <source>
        <dbReference type="Pfam" id="PF00485"/>
    </source>
</evidence>
<gene>
    <name evidence="9" type="ORF">CANINC_003672</name>
</gene>
<sequence length="444" mass="49889">MSAYIPPWSSPYIIGIAGLSGSGKTTVAQEITNSINQPWTILLSLDNFYKDLTPEQSKLAYSNEFDFDKPDAYDFDAIIECVRNIKAGKKVDIPVYSFKTHSRQPNQKITIYGANVVIIEGIMSLFHPELLKLMDFKVFVDTDIDICYSRRLLRDIIHRDRSIEGVIQQWNKFVKPNSIAYVLPTRSNADIVIPRGSDNKIALSMLIAHLKRKLKEKSDIHIAHLNSLHAGPDMSRVHILPVHNQLKVLYTTILDRTTSSDDFIFNFNRIASLLITFALDFIPYESGVTLGRTITTPTNHSISFSDAYFQTSNVIGVSMIRSGDVFQRALRQTIPSVQIGKLLIQADSRTGEPQLHTEKLPEFTVKDTILLFEAEIISGTAGVMAIKVLLDHGVKEDQIIIVSYRVTEVALRRIFAAFPKVTVVTGGVEDIDARIIDDRYFGTV</sequence>
<evidence type="ECO:0000256" key="3">
    <source>
        <dbReference type="ARBA" id="ARBA00022679"/>
    </source>
</evidence>
<dbReference type="NCBIfam" id="TIGR00235">
    <property type="entry name" value="udk"/>
    <property type="match status" value="1"/>
</dbReference>
<proteinExistence type="inferred from homology"/>
<dbReference type="EMBL" id="SELW01000586">
    <property type="protein sequence ID" value="TID19877.1"/>
    <property type="molecule type" value="Genomic_DNA"/>
</dbReference>
<evidence type="ECO:0000313" key="10">
    <source>
        <dbReference type="Proteomes" id="UP000307173"/>
    </source>
</evidence>
<keyword evidence="10" id="KW-1185">Reference proteome</keyword>
<dbReference type="Proteomes" id="UP000307173">
    <property type="component" value="Unassembled WGS sequence"/>
</dbReference>
<dbReference type="GO" id="GO:0043771">
    <property type="term" value="F:cytidine kinase activity"/>
    <property type="evidence" value="ECO:0007669"/>
    <property type="project" value="RHEA"/>
</dbReference>
<dbReference type="FunFam" id="3.40.50.300:FF:000339">
    <property type="entry name" value="Uridine kinase"/>
    <property type="match status" value="1"/>
</dbReference>
<comment type="pathway">
    <text evidence="1 6">Pyrimidine metabolism; UMP biosynthesis via salvage pathway; UMP from uridine: step 1/1.</text>
</comment>
<dbReference type="NCBIfam" id="NF004018">
    <property type="entry name" value="PRK05480.1"/>
    <property type="match status" value="1"/>
</dbReference>
<dbReference type="PANTHER" id="PTHR10285">
    <property type="entry name" value="URIDINE KINASE"/>
    <property type="match status" value="1"/>
</dbReference>
<dbReference type="GO" id="GO:0044206">
    <property type="term" value="P:UMP salvage"/>
    <property type="evidence" value="ECO:0007669"/>
    <property type="project" value="UniProtKB-UniPathway"/>
</dbReference>
<comment type="similarity">
    <text evidence="6">Belongs to the uridine kinase family.</text>
</comment>
<comment type="catalytic activity">
    <reaction evidence="6">
        <text>uridine + ATP = UMP + ADP + H(+)</text>
        <dbReference type="Rhea" id="RHEA:16825"/>
        <dbReference type="ChEBI" id="CHEBI:15378"/>
        <dbReference type="ChEBI" id="CHEBI:16704"/>
        <dbReference type="ChEBI" id="CHEBI:30616"/>
        <dbReference type="ChEBI" id="CHEBI:57865"/>
        <dbReference type="ChEBI" id="CHEBI:456216"/>
        <dbReference type="EC" id="2.7.1.48"/>
    </reaction>
</comment>
<dbReference type="UniPathway" id="UPA00574">
    <property type="reaction ID" value="UER00637"/>
</dbReference>
<evidence type="ECO:0000256" key="2">
    <source>
        <dbReference type="ARBA" id="ARBA00004784"/>
    </source>
</evidence>
<dbReference type="Pfam" id="PF00485">
    <property type="entry name" value="PRK"/>
    <property type="match status" value="1"/>
</dbReference>
<dbReference type="SUPFAM" id="SSF52540">
    <property type="entry name" value="P-loop containing nucleoside triphosphate hydrolases"/>
    <property type="match status" value="1"/>
</dbReference>
<dbReference type="EC" id="2.7.1.48" evidence="6"/>
<dbReference type="PRINTS" id="PR00988">
    <property type="entry name" value="URIDINKINASE"/>
</dbReference>
<evidence type="ECO:0000256" key="5">
    <source>
        <dbReference type="ARBA" id="ARBA00022777"/>
    </source>
</evidence>
<dbReference type="InterPro" id="IPR000836">
    <property type="entry name" value="PRTase_dom"/>
</dbReference>
<protein>
    <recommendedName>
        <fullName evidence="6">Uridine kinase</fullName>
        <ecNumber evidence="6">2.7.1.48</ecNumber>
    </recommendedName>
</protein>
<comment type="pathway">
    <text evidence="2 6">Pyrimidine metabolism; CTP biosynthesis via salvage pathway; CTP from cytidine: step 1/3.</text>
</comment>
<reference evidence="9 10" key="1">
    <citation type="journal article" date="2019" name="Front. Genet.">
        <title>Whole-Genome Sequencing of the Opportunistic Yeast Pathogen Candida inconspicua Uncovers Its Hybrid Origin.</title>
        <authorList>
            <person name="Mixao V."/>
            <person name="Hansen A.P."/>
            <person name="Saus E."/>
            <person name="Boekhout T."/>
            <person name="Lass-Florl C."/>
            <person name="Gabaldon T."/>
        </authorList>
    </citation>
    <scope>NUCLEOTIDE SEQUENCE [LARGE SCALE GENOMIC DNA]</scope>
    <source>
        <strain evidence="9 10">CBS 180</strain>
    </source>
</reference>
<dbReference type="STRING" id="52247.A0A4T0WZ96"/>
<evidence type="ECO:0000259" key="8">
    <source>
        <dbReference type="Pfam" id="PF14681"/>
    </source>
</evidence>
<dbReference type="Gene3D" id="3.40.50.2020">
    <property type="match status" value="1"/>
</dbReference>
<dbReference type="GO" id="GO:0004849">
    <property type="term" value="F:uridine kinase activity"/>
    <property type="evidence" value="ECO:0007669"/>
    <property type="project" value="UniProtKB-EC"/>
</dbReference>
<evidence type="ECO:0000256" key="4">
    <source>
        <dbReference type="ARBA" id="ARBA00022741"/>
    </source>
</evidence>
<dbReference type="UniPathway" id="UPA00579">
    <property type="reaction ID" value="UER00640"/>
</dbReference>
<dbReference type="AlphaFoldDB" id="A0A4T0WZ96"/>
<keyword evidence="5 6" id="KW-0418">Kinase</keyword>
<dbReference type="GO" id="GO:0044211">
    <property type="term" value="P:CTP salvage"/>
    <property type="evidence" value="ECO:0007669"/>
    <property type="project" value="UniProtKB-UniPathway"/>
</dbReference>
<feature type="domain" description="Phosphoribulokinase/uridine kinase" evidence="7">
    <location>
        <begin position="13"/>
        <end position="202"/>
    </location>
</feature>
<name>A0A4T0WZ96_9ASCO</name>
<dbReference type="SUPFAM" id="SSF53271">
    <property type="entry name" value="PRTase-like"/>
    <property type="match status" value="1"/>
</dbReference>
<dbReference type="InterPro" id="IPR029057">
    <property type="entry name" value="PRTase-like"/>
</dbReference>
<accession>A0A4T0WZ96</accession>
<evidence type="ECO:0000313" key="9">
    <source>
        <dbReference type="EMBL" id="TID19877.1"/>
    </source>
</evidence>
<dbReference type="Gene3D" id="3.40.50.300">
    <property type="entry name" value="P-loop containing nucleotide triphosphate hydrolases"/>
    <property type="match status" value="1"/>
</dbReference>
<keyword evidence="4 6" id="KW-0547">Nucleotide-binding</keyword>
<dbReference type="CDD" id="cd02023">
    <property type="entry name" value="UMPK"/>
    <property type="match status" value="1"/>
</dbReference>
<keyword evidence="6" id="KW-0067">ATP-binding</keyword>
<dbReference type="Pfam" id="PF14681">
    <property type="entry name" value="UPRTase"/>
    <property type="match status" value="1"/>
</dbReference>
<evidence type="ECO:0000256" key="6">
    <source>
        <dbReference type="RuleBase" id="RU003825"/>
    </source>
</evidence>
<dbReference type="OrthoDB" id="738517at2759"/>
<dbReference type="InterPro" id="IPR027417">
    <property type="entry name" value="P-loop_NTPase"/>
</dbReference>
<comment type="catalytic activity">
    <reaction evidence="6">
        <text>cytidine + ATP = CMP + ADP + H(+)</text>
        <dbReference type="Rhea" id="RHEA:24674"/>
        <dbReference type="ChEBI" id="CHEBI:15378"/>
        <dbReference type="ChEBI" id="CHEBI:17562"/>
        <dbReference type="ChEBI" id="CHEBI:30616"/>
        <dbReference type="ChEBI" id="CHEBI:60377"/>
        <dbReference type="ChEBI" id="CHEBI:456216"/>
        <dbReference type="EC" id="2.7.1.48"/>
    </reaction>
</comment>
<keyword evidence="3 6" id="KW-0808">Transferase</keyword>
<comment type="caution">
    <text evidence="9">The sequence shown here is derived from an EMBL/GenBank/DDBJ whole genome shotgun (WGS) entry which is preliminary data.</text>
</comment>
<dbReference type="InterPro" id="IPR000764">
    <property type="entry name" value="Uridine_kinase-like"/>
</dbReference>
<feature type="domain" description="Phosphoribosyltransferase" evidence="8">
    <location>
        <begin position="242"/>
        <end position="430"/>
    </location>
</feature>